<sequence>MYSRGIAYKSSTISRTFSSAFPSTWMCVFLRSSISSQKFCRAPLCLANHSRSRATLVISTYGSPPSVM</sequence>
<organismHost>
    <name type="scientific">Paramecium bursaria</name>
    <dbReference type="NCBI Taxonomy" id="74790"/>
</organismHost>
<evidence type="ECO:0000313" key="2">
    <source>
        <dbReference type="Proteomes" id="UP000246715"/>
    </source>
</evidence>
<organism evidence="1 2">
    <name type="scientific">Paramecium bursaria Chlorella virus MT325</name>
    <name type="common">PBCV-MT325</name>
    <dbReference type="NCBI Taxonomy" id="346932"/>
    <lineage>
        <taxon>Viruses</taxon>
        <taxon>Varidnaviria</taxon>
        <taxon>Bamfordvirae</taxon>
        <taxon>Nucleocytoviricota</taxon>
        <taxon>Megaviricetes</taxon>
        <taxon>Algavirales</taxon>
        <taxon>Phycodnaviridae</taxon>
        <taxon>Chlorovirus</taxon>
        <taxon>Chlorovirus conductrix</taxon>
        <taxon>Paramecium bursaria Chlorella virus A1</taxon>
    </lineage>
</organism>
<dbReference type="EMBL" id="DQ491001">
    <property type="protein sequence ID" value="ABT13770.1"/>
    <property type="molecule type" value="Genomic_DNA"/>
</dbReference>
<accession>A7ITU6</accession>
<evidence type="ECO:0000313" key="1">
    <source>
        <dbReference type="EMBL" id="ABT13770.1"/>
    </source>
</evidence>
<proteinExistence type="predicted"/>
<protein>
    <submittedName>
        <fullName evidence="1">Uncharacterized protein m216L</fullName>
    </submittedName>
</protein>
<dbReference type="Proteomes" id="UP000246715">
    <property type="component" value="Segment"/>
</dbReference>
<reference evidence="1 2" key="1">
    <citation type="journal article" date="2007" name="Virology">
        <title>Sequence and annotation of the 314-kb MT325 and the 321-kb FR483 viruses that infect Chlorella Pbi.</title>
        <authorList>
            <person name="Fitzgerald L.A."/>
            <person name="Graves M.V."/>
            <person name="Li X."/>
            <person name="Feldblyum T."/>
            <person name="Hartigan J."/>
            <person name="Van Etten J.L."/>
        </authorList>
    </citation>
    <scope>NUCLEOTIDE SEQUENCE [LARGE SCALE GENOMIC DNA]</scope>
    <source>
        <strain evidence="1 2">MT325</strain>
    </source>
</reference>
<gene>
    <name evidence="1" type="primary">m216L</name>
    <name evidence="1" type="ORF">MT325_m216L</name>
</gene>
<name>A7ITU6_PBCVM</name>